<name>A0A1A8BUI1_NOTKA</name>
<proteinExistence type="predicted"/>
<reference evidence="1" key="2">
    <citation type="submission" date="2016-06" db="EMBL/GenBank/DDBJ databases">
        <title>The genome of a short-lived fish provides insights into sex chromosome evolution and the genetic control of aging.</title>
        <authorList>
            <person name="Reichwald K."/>
            <person name="Felder M."/>
            <person name="Petzold A."/>
            <person name="Koch P."/>
            <person name="Groth M."/>
            <person name="Platzer M."/>
        </authorList>
    </citation>
    <scope>NUCLEOTIDE SEQUENCE</scope>
    <source>
        <tissue evidence="1">Brain</tissue>
    </source>
</reference>
<reference evidence="1" key="1">
    <citation type="submission" date="2016-05" db="EMBL/GenBank/DDBJ databases">
        <authorList>
            <person name="Lavstsen T."/>
            <person name="Jespersen J.S."/>
        </authorList>
    </citation>
    <scope>NUCLEOTIDE SEQUENCE</scope>
    <source>
        <tissue evidence="1">Brain</tissue>
    </source>
</reference>
<dbReference type="AlphaFoldDB" id="A0A1A8BUI1"/>
<accession>A0A1A8BUI1</accession>
<gene>
    <name evidence="1" type="primary">Nfu_g_1_024578</name>
</gene>
<evidence type="ECO:0000313" key="1">
    <source>
        <dbReference type="EMBL" id="SBP70170.1"/>
    </source>
</evidence>
<sequence>MQMNNPAVNTNAVKVLMFRRPDPAPVILEDTRCYHGDDESVKCSSRSLKPASGGFTEKYKTHVHDHI</sequence>
<protein>
    <submittedName>
        <fullName evidence="1">Uncharacterized protein</fullName>
    </submittedName>
</protein>
<organism evidence="1">
    <name type="scientific">Nothobranchius kadleci</name>
    <name type="common">African annual killifish</name>
    <dbReference type="NCBI Taxonomy" id="1051664"/>
    <lineage>
        <taxon>Eukaryota</taxon>
        <taxon>Metazoa</taxon>
        <taxon>Chordata</taxon>
        <taxon>Craniata</taxon>
        <taxon>Vertebrata</taxon>
        <taxon>Euteleostomi</taxon>
        <taxon>Actinopterygii</taxon>
        <taxon>Neopterygii</taxon>
        <taxon>Teleostei</taxon>
        <taxon>Neoteleostei</taxon>
        <taxon>Acanthomorphata</taxon>
        <taxon>Ovalentaria</taxon>
        <taxon>Atherinomorphae</taxon>
        <taxon>Cyprinodontiformes</taxon>
        <taxon>Nothobranchiidae</taxon>
        <taxon>Nothobranchius</taxon>
    </lineage>
</organism>
<dbReference type="EMBL" id="HADZ01006229">
    <property type="protein sequence ID" value="SBP70170.1"/>
    <property type="molecule type" value="Transcribed_RNA"/>
</dbReference>